<evidence type="ECO:0000256" key="1">
    <source>
        <dbReference type="SAM" id="MobiDB-lite"/>
    </source>
</evidence>
<dbReference type="InterPro" id="IPR037950">
    <property type="entry name" value="PgdA-like"/>
</dbReference>
<dbReference type="SUPFAM" id="SSF88713">
    <property type="entry name" value="Glycoside hydrolase/deacetylase"/>
    <property type="match status" value="1"/>
</dbReference>
<dbReference type="GO" id="GO:0005975">
    <property type="term" value="P:carbohydrate metabolic process"/>
    <property type="evidence" value="ECO:0007669"/>
    <property type="project" value="InterPro"/>
</dbReference>
<name>A0A6G4V9J7_9ACTN</name>
<dbReference type="Pfam" id="PF01522">
    <property type="entry name" value="Polysacc_deac_1"/>
    <property type="match status" value="1"/>
</dbReference>
<dbReference type="RefSeq" id="WP_165262690.1">
    <property type="nucleotide sequence ID" value="NZ_JAAKZY010000078.1"/>
</dbReference>
<evidence type="ECO:0000313" key="4">
    <source>
        <dbReference type="Proteomes" id="UP000472335"/>
    </source>
</evidence>
<dbReference type="CDD" id="cd10938">
    <property type="entry name" value="CE4_HpPgdA_like"/>
    <property type="match status" value="1"/>
</dbReference>
<feature type="region of interest" description="Disordered" evidence="1">
    <location>
        <begin position="309"/>
        <end position="331"/>
    </location>
</feature>
<feature type="compositionally biased region" description="Basic and acidic residues" evidence="1">
    <location>
        <begin position="318"/>
        <end position="331"/>
    </location>
</feature>
<dbReference type="Gene3D" id="3.20.20.370">
    <property type="entry name" value="Glycoside hydrolase/deacetylase"/>
    <property type="match status" value="1"/>
</dbReference>
<gene>
    <name evidence="3" type="ORF">G5C60_24015</name>
</gene>
<sequence>MSRTTTDPTGPRDPADRTDPTDPTDTATLGTGVRRRRQPRPRWPGGARCAVVLTFNLDAELFWLRLHPSAAHRPKTLSLGTYGMSRGVPRLLDLLDEHGLPATWFVPEHTALHHPDAVRQVAAAGHEIAAAALPVVGRAPSGDVRDTWSRTADLLEAVSGARPTGLRAAPGPMGDGHAALLDELGFGWSSSTHGDDRPHLLWSAGRPTPVVEVPWQWEYADHPYFLYNGAPVAFPPAESRIAAYQDVLEDWKDSFDAYRDHGLCWVLALDPQSIGKPGRALMLEELLDHVRGHEDVWFATGQEVAGHWRQTADAGTEPEGHPERARAAWNS</sequence>
<dbReference type="EMBL" id="JAAKZY010000078">
    <property type="protein sequence ID" value="NGO10575.1"/>
    <property type="molecule type" value="Genomic_DNA"/>
</dbReference>
<dbReference type="GO" id="GO:0016810">
    <property type="term" value="F:hydrolase activity, acting on carbon-nitrogen (but not peptide) bonds"/>
    <property type="evidence" value="ECO:0007669"/>
    <property type="project" value="InterPro"/>
</dbReference>
<accession>A0A6G4V9J7</accession>
<comment type="caution">
    <text evidence="3">The sequence shown here is derived from an EMBL/GenBank/DDBJ whole genome shotgun (WGS) entry which is preliminary data.</text>
</comment>
<dbReference type="Proteomes" id="UP000472335">
    <property type="component" value="Unassembled WGS sequence"/>
</dbReference>
<dbReference type="InterPro" id="IPR011330">
    <property type="entry name" value="Glyco_hydro/deAcase_b/a-brl"/>
</dbReference>
<dbReference type="PANTHER" id="PTHR47561:SF1">
    <property type="entry name" value="POLYSACCHARIDE DEACETYLASE FAMILY PROTEIN (AFU_ORTHOLOGUE AFUA_6G05030)"/>
    <property type="match status" value="1"/>
</dbReference>
<dbReference type="PANTHER" id="PTHR47561">
    <property type="entry name" value="POLYSACCHARIDE DEACETYLASE FAMILY PROTEIN (AFU_ORTHOLOGUE AFUA_6G05030)"/>
    <property type="match status" value="1"/>
</dbReference>
<evidence type="ECO:0000313" key="3">
    <source>
        <dbReference type="EMBL" id="NGO10575.1"/>
    </source>
</evidence>
<feature type="region of interest" description="Disordered" evidence="1">
    <location>
        <begin position="1"/>
        <end position="45"/>
    </location>
</feature>
<reference evidence="3 4" key="1">
    <citation type="submission" date="2020-02" db="EMBL/GenBank/DDBJ databases">
        <title>Whole-genome analyses of novel actinobacteria.</title>
        <authorList>
            <person name="Sahin N."/>
            <person name="Gencbay T."/>
        </authorList>
    </citation>
    <scope>NUCLEOTIDE SEQUENCE [LARGE SCALE GENOMIC DNA]</scope>
    <source>
        <strain evidence="3 4">HC44</strain>
    </source>
</reference>
<dbReference type="AlphaFoldDB" id="A0A6G4V9J7"/>
<feature type="compositionally biased region" description="Low complexity" evidence="1">
    <location>
        <begin position="21"/>
        <end position="32"/>
    </location>
</feature>
<dbReference type="InterPro" id="IPR002509">
    <property type="entry name" value="NODB_dom"/>
</dbReference>
<evidence type="ECO:0000259" key="2">
    <source>
        <dbReference type="Pfam" id="PF01522"/>
    </source>
</evidence>
<keyword evidence="4" id="KW-1185">Reference proteome</keyword>
<proteinExistence type="predicted"/>
<protein>
    <submittedName>
        <fullName evidence="3">Polysaccharide deacetylase</fullName>
    </submittedName>
</protein>
<organism evidence="3 4">
    <name type="scientific">Streptomyces scabichelini</name>
    <dbReference type="NCBI Taxonomy" id="2711217"/>
    <lineage>
        <taxon>Bacteria</taxon>
        <taxon>Bacillati</taxon>
        <taxon>Actinomycetota</taxon>
        <taxon>Actinomycetes</taxon>
        <taxon>Kitasatosporales</taxon>
        <taxon>Streptomycetaceae</taxon>
        <taxon>Streptomyces</taxon>
    </lineage>
</organism>
<feature type="domain" description="NodB homology" evidence="2">
    <location>
        <begin position="83"/>
        <end position="186"/>
    </location>
</feature>